<feature type="compositionally biased region" description="Low complexity" evidence="1">
    <location>
        <begin position="1246"/>
        <end position="1257"/>
    </location>
</feature>
<keyword evidence="3" id="KW-1185">Reference proteome</keyword>
<feature type="compositionally biased region" description="Acidic residues" evidence="1">
    <location>
        <begin position="1258"/>
        <end position="1294"/>
    </location>
</feature>
<dbReference type="SMART" id="SM00028">
    <property type="entry name" value="TPR"/>
    <property type="match status" value="4"/>
</dbReference>
<name>A0A2R5GMK2_9STRA</name>
<dbReference type="InterPro" id="IPR011990">
    <property type="entry name" value="TPR-like_helical_dom_sf"/>
</dbReference>
<feature type="region of interest" description="Disordered" evidence="1">
    <location>
        <begin position="11"/>
        <end position="42"/>
    </location>
</feature>
<feature type="compositionally biased region" description="Low complexity" evidence="1">
    <location>
        <begin position="12"/>
        <end position="26"/>
    </location>
</feature>
<feature type="compositionally biased region" description="Low complexity" evidence="1">
    <location>
        <begin position="1300"/>
        <end position="1313"/>
    </location>
</feature>
<evidence type="ECO:0000313" key="3">
    <source>
        <dbReference type="Proteomes" id="UP000241890"/>
    </source>
</evidence>
<evidence type="ECO:0000256" key="1">
    <source>
        <dbReference type="SAM" id="MobiDB-lite"/>
    </source>
</evidence>
<organism evidence="2 3">
    <name type="scientific">Hondaea fermentalgiana</name>
    <dbReference type="NCBI Taxonomy" id="2315210"/>
    <lineage>
        <taxon>Eukaryota</taxon>
        <taxon>Sar</taxon>
        <taxon>Stramenopiles</taxon>
        <taxon>Bigyra</taxon>
        <taxon>Labyrinthulomycetes</taxon>
        <taxon>Thraustochytrida</taxon>
        <taxon>Thraustochytriidae</taxon>
        <taxon>Hondaea</taxon>
    </lineage>
</organism>
<feature type="region of interest" description="Disordered" evidence="1">
    <location>
        <begin position="151"/>
        <end position="191"/>
    </location>
</feature>
<dbReference type="EMBL" id="BEYU01000115">
    <property type="protein sequence ID" value="GBG32117.1"/>
    <property type="molecule type" value="Genomic_DNA"/>
</dbReference>
<accession>A0A2R5GMK2</accession>
<feature type="compositionally biased region" description="Low complexity" evidence="1">
    <location>
        <begin position="180"/>
        <end position="191"/>
    </location>
</feature>
<evidence type="ECO:0000313" key="2">
    <source>
        <dbReference type="EMBL" id="GBG32117.1"/>
    </source>
</evidence>
<dbReference type="InterPro" id="IPR019734">
    <property type="entry name" value="TPR_rpt"/>
</dbReference>
<dbReference type="Gene3D" id="1.25.40.10">
    <property type="entry name" value="Tetratricopeptide repeat domain"/>
    <property type="match status" value="1"/>
</dbReference>
<dbReference type="InParanoid" id="A0A2R5GMK2"/>
<comment type="caution">
    <text evidence="2">The sequence shown here is derived from an EMBL/GenBank/DDBJ whole genome shotgun (WGS) entry which is preliminary data.</text>
</comment>
<reference evidence="2 3" key="1">
    <citation type="submission" date="2017-12" db="EMBL/GenBank/DDBJ databases">
        <title>Sequencing, de novo assembly and annotation of complete genome of a new Thraustochytrid species, strain FCC1311.</title>
        <authorList>
            <person name="Sedici K."/>
            <person name="Godart F."/>
            <person name="Aiese Cigliano R."/>
            <person name="Sanseverino W."/>
            <person name="Barakat M."/>
            <person name="Ortet P."/>
            <person name="Marechal E."/>
            <person name="Cagnac O."/>
            <person name="Amato A."/>
        </authorList>
    </citation>
    <scope>NUCLEOTIDE SEQUENCE [LARGE SCALE GENOMIC DNA]</scope>
</reference>
<dbReference type="Proteomes" id="UP000241890">
    <property type="component" value="Unassembled WGS sequence"/>
</dbReference>
<gene>
    <name evidence="2" type="ORF">FCC1311_083422</name>
</gene>
<feature type="region of interest" description="Disordered" evidence="1">
    <location>
        <begin position="1165"/>
        <end position="1328"/>
    </location>
</feature>
<protein>
    <submittedName>
        <fullName evidence="2">Uncharacterized protein</fullName>
    </submittedName>
</protein>
<feature type="compositionally biased region" description="Acidic residues" evidence="1">
    <location>
        <begin position="1190"/>
        <end position="1210"/>
    </location>
</feature>
<feature type="compositionally biased region" description="Basic and acidic residues" evidence="1">
    <location>
        <begin position="607"/>
        <end position="621"/>
    </location>
</feature>
<proteinExistence type="predicted"/>
<feature type="region of interest" description="Disordered" evidence="1">
    <location>
        <begin position="607"/>
        <end position="653"/>
    </location>
</feature>
<sequence length="1558" mass="172018">MSAPWVVLEWMGEATGTGPRPATTGAKRPRKGRAETTKTRGQALQPRVGGLAQGLAKAVMQNLAALNAEPLEENSRELVDAAISRGAKALRADAIGAEAETSKSKRARRGAADEDEIKRARKRVALADKTGELIRVYREKLERDLETLSEETEANCAGRNGDGAQVAVQGDDDEGEVASRRPSAQSRLSQRLSRRLSRTRRWVQGGSSDAGSEPLMEVSYRGISVAAINDIWEAFENNALAPGMEISHNGDRGKAVRIVRAGTKRRVNENGEFSVRSVTNLNWMFGGNQEPGIDSLHGRNPRFPRKVFTYHRNDLVSMPRLSWRLRDVVDFILVPEELKSGLPSGERLAVASAEPYAGVLVIVDDNIRFSSFQSALKRYAEREGVGSDEVHIWSLELGIHHSSIRIPETASPDEETRAKKFYAEELADAMQKFDKVLVVLNENLEGIRRSDVVFSIYQAARAGKPIELVWPQQGSGDAEEMGYFLDSPYEWTQCYRNPNLELGLLQNGYMMGFGQMDLICSKIVLEAQDDAEEAVRSFVDTVQPVLALCMGDAIEEHVETCLTTKTQRSAQSLLGAARLFNELKRFEQGRITASRCIDMIHEVAREAKEKEQMSSEEARGDNDEEDDEERDPANTSNGLADEENAEDAQQARPEGIGMDDVAAEDAEVAEDAEDAADVAPDAEANGVLRANFGGAWMSSSLFASDSAETPLERMLSLEYDLLLCIASSLHGEEKFEEAEAAYDTVLAYLREKDKLHTIKHGEVVRDAARNLRKIEGRESDAERIAKDFVAEMRSQEDMETSTLRNALFYILEDLAQFADRDFRFEDSLESYLILEEICEKYADETQSIDYTLMATRSSIFRLRTEVSSDEELKAEAEKQQESAAASFFDGFAGSAKWSLANALMIGSRLPNYTLELFDKMGNQMSFGWGMMTSMRYLKISQSLMMLGRYVEARAAFEMYEEDFERNGLFRIFRPNPNRDTGPGASLRAPLTFYFGDYESAITQAQAHVDATIESVPESEDAETSKAVNHARATLLQIQLAGFDIEKARPVLKAYEKSVRMNKKNPPEGHSRPSLQQLEQNLMDVTVLRFRAALARCEGDLERSLKYYRKADDLVRGTVGARNMSWMSSRIMIVHTLFDLDRFDEAEEVLAEIPLWDLEEPYYHKVPQADAGPSEDEVADAHEADASNDNGGDDAGENTAAADDDGETETEGGDRVAERSADDDDNDLALANGENSQSDGDNDADGADAGAEAGSEANDNNDDVHDDEANEAEEDDGQEEGREEDEDDNAQEEEASPAPMPRFRTSFFSPFFGGEEPEETGPYPGPLKTEPLDADHMAHIGMNGIRSNLEARQKFARGDLEGFVADVKAIADAQIAVNGMCFSMTLSALIVQARGLRILEEYEEAAEVLSRARQAAKEMKSANPAFLSELYTECARVNCKVGNAQAALWESADALVMIRELAPRSIIFGEALLGRAEALAAVGRQDEAEEAATQALDLFTEVSGEESSMLAETLLLIAELTGETGFAEEGLRMREDIYGPSHPLTKSASQLLDALERSA</sequence>
<dbReference type="SUPFAM" id="SSF48452">
    <property type="entry name" value="TPR-like"/>
    <property type="match status" value="2"/>
</dbReference>